<sequence length="302" mass="32943">MLTDQNMIFQSQTFPATSIGLSNSGLTQFRKEVIKIGKYIHPATKKAFEITVDVLDHWVSAFNRWIGNGNKVPIPLGHSKINNPEANAGWVTGLAVEDGSLYGIMELSDPKLALTTDVSLCIDSEVVDGKGVKYSNIITHISLCTDPVIAGLEKFIKLSLSKGANMEFLNKIAKALGLKDEKPTEDGVILALEGLKKPADKKELSQTVIDPLVKLTSESRALKLSNLVKAGLITPAVKDVITAKYIEVKALALSMSTKQDDGFDMLFEVLKQNKPMIFDEQSGVQSLELANQSTEQPNVMKE</sequence>
<evidence type="ECO:0000313" key="1">
    <source>
        <dbReference type="EMBL" id="KKM98897.1"/>
    </source>
</evidence>
<feature type="non-terminal residue" evidence="1">
    <location>
        <position position="302"/>
    </location>
</feature>
<proteinExistence type="predicted"/>
<name>A0A0F9Q0D5_9ZZZZ</name>
<accession>A0A0F9Q0D5</accession>
<dbReference type="AlphaFoldDB" id="A0A0F9Q0D5"/>
<dbReference type="EMBL" id="LAZR01005563">
    <property type="protein sequence ID" value="KKM98897.1"/>
    <property type="molecule type" value="Genomic_DNA"/>
</dbReference>
<comment type="caution">
    <text evidence="1">The sequence shown here is derived from an EMBL/GenBank/DDBJ whole genome shotgun (WGS) entry which is preliminary data.</text>
</comment>
<reference evidence="1" key="1">
    <citation type="journal article" date="2015" name="Nature">
        <title>Complex archaea that bridge the gap between prokaryotes and eukaryotes.</title>
        <authorList>
            <person name="Spang A."/>
            <person name="Saw J.H."/>
            <person name="Jorgensen S.L."/>
            <person name="Zaremba-Niedzwiedzka K."/>
            <person name="Martijn J."/>
            <person name="Lind A.E."/>
            <person name="van Eijk R."/>
            <person name="Schleper C."/>
            <person name="Guy L."/>
            <person name="Ettema T.J."/>
        </authorList>
    </citation>
    <scope>NUCLEOTIDE SEQUENCE</scope>
</reference>
<protein>
    <submittedName>
        <fullName evidence="1">Uncharacterized protein</fullName>
    </submittedName>
</protein>
<gene>
    <name evidence="1" type="ORF">LCGC14_1153350</name>
</gene>
<organism evidence="1">
    <name type="scientific">marine sediment metagenome</name>
    <dbReference type="NCBI Taxonomy" id="412755"/>
    <lineage>
        <taxon>unclassified sequences</taxon>
        <taxon>metagenomes</taxon>
        <taxon>ecological metagenomes</taxon>
    </lineage>
</organism>